<evidence type="ECO:0000313" key="2">
    <source>
        <dbReference type="Proteomes" id="UP000187181"/>
    </source>
</evidence>
<protein>
    <submittedName>
        <fullName evidence="1">Uncharacterized protein</fullName>
    </submittedName>
</protein>
<gene>
    <name evidence="1" type="ORF">SAMN05444128_3054</name>
</gene>
<evidence type="ECO:0000313" key="1">
    <source>
        <dbReference type="EMBL" id="SIT93533.1"/>
    </source>
</evidence>
<dbReference type="AlphaFoldDB" id="A0A1R3XQ46"/>
<keyword evidence="2" id="KW-1185">Reference proteome</keyword>
<organism evidence="1 2">
    <name type="scientific">Pontibacter indicus</name>
    <dbReference type="NCBI Taxonomy" id="1317125"/>
    <lineage>
        <taxon>Bacteria</taxon>
        <taxon>Pseudomonadati</taxon>
        <taxon>Bacteroidota</taxon>
        <taxon>Cytophagia</taxon>
        <taxon>Cytophagales</taxon>
        <taxon>Hymenobacteraceae</taxon>
        <taxon>Pontibacter</taxon>
    </lineage>
</organism>
<sequence length="146" mass="17566">MPHCWLRLFIFQWPRPPTADRCKRCRGDTVWVVINHVKPDKREQFERFVYEIFWPASSKLDEKAQRAFKHTRVLNPVAPEEDGTYTYVFLMDPLISGEEYWIDGLLKKMYPTKQAEEYYKLFLDALAREGETYRTLQSKYWGGAYR</sequence>
<name>A0A1R3XQ46_9BACT</name>
<dbReference type="Proteomes" id="UP000187181">
    <property type="component" value="Unassembled WGS sequence"/>
</dbReference>
<accession>A0A1R3XQ46</accession>
<dbReference type="EMBL" id="FTPP01000003">
    <property type="protein sequence ID" value="SIT93533.1"/>
    <property type="molecule type" value="Genomic_DNA"/>
</dbReference>
<reference evidence="2" key="1">
    <citation type="submission" date="2017-01" db="EMBL/GenBank/DDBJ databases">
        <authorList>
            <person name="Varghese N."/>
            <person name="Submissions S."/>
        </authorList>
    </citation>
    <scope>NUCLEOTIDE SEQUENCE [LARGE SCALE GENOMIC DNA]</scope>
    <source>
        <strain evidence="2">LP100</strain>
    </source>
</reference>
<proteinExistence type="predicted"/>